<feature type="transmembrane region" description="Helical" evidence="6">
    <location>
        <begin position="192"/>
        <end position="213"/>
    </location>
</feature>
<feature type="transmembrane region" description="Helical" evidence="6">
    <location>
        <begin position="44"/>
        <end position="67"/>
    </location>
</feature>
<proteinExistence type="inferred from homology"/>
<sequence>MAITTGLAYPIVSIVYLEEAIEFEPGRYTLPLNELPKLLQDLDVVYIFVAFAWTAEFSVKMSLLLFFKLLVKRLPPLTLYVKFVIGTTTLVWAVLVCEAFITCPHFGISILTKYTPGNVPLAIGLTILIAVLDILTDLMILSIPVIILWKASMGINQKLSIGAFLTVNIWLIIIALVRVTSFKRGDTFNLTWTLFLQFFEPNVAILGACFSAFRSLFVTNGSKCRIQQNRPSYSFRKRLFKKGMVEEQPLDDLPSVPGPTLRGMRTMIWQNNRSKATDSTLNNFTLDPAVEEYVGDATSIEGINDHRDKIVVRHDWSLESTKVRYIFGRHGNALVNFSQVTSTHDGASDRQFV</sequence>
<evidence type="ECO:0000256" key="4">
    <source>
        <dbReference type="ARBA" id="ARBA00023136"/>
    </source>
</evidence>
<evidence type="ECO:0000256" key="2">
    <source>
        <dbReference type="ARBA" id="ARBA00022692"/>
    </source>
</evidence>
<dbReference type="PANTHER" id="PTHR33048:SF47">
    <property type="entry name" value="INTEGRAL MEMBRANE PROTEIN-RELATED"/>
    <property type="match status" value="1"/>
</dbReference>
<evidence type="ECO:0000259" key="7">
    <source>
        <dbReference type="Pfam" id="PF20684"/>
    </source>
</evidence>
<dbReference type="Proteomes" id="UP001276659">
    <property type="component" value="Unassembled WGS sequence"/>
</dbReference>
<keyword evidence="2 6" id="KW-0812">Transmembrane</keyword>
<comment type="caution">
    <text evidence="8">The sequence shown here is derived from an EMBL/GenBank/DDBJ whole genome shotgun (WGS) entry which is preliminary data.</text>
</comment>
<keyword evidence="9" id="KW-1185">Reference proteome</keyword>
<comment type="similarity">
    <text evidence="5">Belongs to the SAT4 family.</text>
</comment>
<dbReference type="InterPro" id="IPR052337">
    <property type="entry name" value="SAT4-like"/>
</dbReference>
<keyword evidence="4 6" id="KW-0472">Membrane</keyword>
<keyword evidence="3 6" id="KW-1133">Transmembrane helix</keyword>
<comment type="subcellular location">
    <subcellularLocation>
        <location evidence="1">Membrane</location>
        <topology evidence="1">Multi-pass membrane protein</topology>
    </subcellularLocation>
</comment>
<evidence type="ECO:0000256" key="1">
    <source>
        <dbReference type="ARBA" id="ARBA00004141"/>
    </source>
</evidence>
<evidence type="ECO:0000313" key="8">
    <source>
        <dbReference type="EMBL" id="KAK3171846.1"/>
    </source>
</evidence>
<dbReference type="InterPro" id="IPR049326">
    <property type="entry name" value="Rhodopsin_dom_fungi"/>
</dbReference>
<dbReference type="GO" id="GO:0016020">
    <property type="term" value="C:membrane"/>
    <property type="evidence" value="ECO:0007669"/>
    <property type="project" value="UniProtKB-SubCell"/>
</dbReference>
<evidence type="ECO:0000313" key="9">
    <source>
        <dbReference type="Proteomes" id="UP001276659"/>
    </source>
</evidence>
<name>A0AAD9Z6H1_9LECA</name>
<feature type="transmembrane region" description="Helical" evidence="6">
    <location>
        <begin position="121"/>
        <end position="149"/>
    </location>
</feature>
<organism evidence="8 9">
    <name type="scientific">Lepraria neglecta</name>
    <dbReference type="NCBI Taxonomy" id="209136"/>
    <lineage>
        <taxon>Eukaryota</taxon>
        <taxon>Fungi</taxon>
        <taxon>Dikarya</taxon>
        <taxon>Ascomycota</taxon>
        <taxon>Pezizomycotina</taxon>
        <taxon>Lecanoromycetes</taxon>
        <taxon>OSLEUM clade</taxon>
        <taxon>Lecanoromycetidae</taxon>
        <taxon>Lecanorales</taxon>
        <taxon>Lecanorineae</taxon>
        <taxon>Stereocaulaceae</taxon>
        <taxon>Lepraria</taxon>
    </lineage>
</organism>
<evidence type="ECO:0000256" key="3">
    <source>
        <dbReference type="ARBA" id="ARBA00022989"/>
    </source>
</evidence>
<feature type="transmembrane region" description="Helical" evidence="6">
    <location>
        <begin position="161"/>
        <end position="180"/>
    </location>
</feature>
<gene>
    <name evidence="8" type="ORF">OEA41_003930</name>
</gene>
<protein>
    <recommendedName>
        <fullName evidence="7">Rhodopsin domain-containing protein</fullName>
    </recommendedName>
</protein>
<dbReference type="PANTHER" id="PTHR33048">
    <property type="entry name" value="PTH11-LIKE INTEGRAL MEMBRANE PROTEIN (AFU_ORTHOLOGUE AFUA_5G11245)"/>
    <property type="match status" value="1"/>
</dbReference>
<accession>A0AAD9Z6H1</accession>
<feature type="transmembrane region" description="Helical" evidence="6">
    <location>
        <begin position="79"/>
        <end position="101"/>
    </location>
</feature>
<feature type="domain" description="Rhodopsin" evidence="7">
    <location>
        <begin position="30"/>
        <end position="218"/>
    </location>
</feature>
<reference evidence="8" key="1">
    <citation type="submission" date="2022-11" db="EMBL/GenBank/DDBJ databases">
        <title>Chromosomal genome sequence assembly and mating type (MAT) locus characterization of the leprose asexual lichenized fungus Lepraria neglecta (Nyl.) Erichsen.</title>
        <authorList>
            <person name="Allen J.L."/>
            <person name="Pfeffer B."/>
        </authorList>
    </citation>
    <scope>NUCLEOTIDE SEQUENCE</scope>
    <source>
        <strain evidence="8">Allen 5258</strain>
    </source>
</reference>
<dbReference type="Pfam" id="PF20684">
    <property type="entry name" value="Fung_rhodopsin"/>
    <property type="match status" value="1"/>
</dbReference>
<dbReference type="EMBL" id="JASNWA010000008">
    <property type="protein sequence ID" value="KAK3171846.1"/>
    <property type="molecule type" value="Genomic_DNA"/>
</dbReference>
<dbReference type="AlphaFoldDB" id="A0AAD9Z6H1"/>
<evidence type="ECO:0000256" key="6">
    <source>
        <dbReference type="SAM" id="Phobius"/>
    </source>
</evidence>
<evidence type="ECO:0000256" key="5">
    <source>
        <dbReference type="ARBA" id="ARBA00038359"/>
    </source>
</evidence>